<reference evidence="1" key="1">
    <citation type="submission" date="2023-04" db="EMBL/GenBank/DDBJ databases">
        <authorList>
            <person name="Vijverberg K."/>
            <person name="Xiong W."/>
            <person name="Schranz E."/>
        </authorList>
    </citation>
    <scope>NUCLEOTIDE SEQUENCE</scope>
</reference>
<dbReference type="AlphaFoldDB" id="A0AA36EHD4"/>
<accession>A0AA36EHD4</accession>
<proteinExistence type="predicted"/>
<dbReference type="EMBL" id="OX465084">
    <property type="protein sequence ID" value="CAI9296413.1"/>
    <property type="molecule type" value="Genomic_DNA"/>
</dbReference>
<evidence type="ECO:0000313" key="2">
    <source>
        <dbReference type="Proteomes" id="UP001177003"/>
    </source>
</evidence>
<sequence length="135" mass="15097">MVYDSIANASIPTSVSNPKEICKKKRVNRTAKFKQSKLHVRREQCIALMVNQKNLIGKNKGFKEENKGNVRATMLGMHTPNKGDRSLLVDADMDSPGTEERYPCDTMSNNHEDCSTSGNNGIRLRWDAGGCVFFC</sequence>
<protein>
    <submittedName>
        <fullName evidence="1">Uncharacterized protein</fullName>
    </submittedName>
</protein>
<name>A0AA36EHD4_LACSI</name>
<gene>
    <name evidence="1" type="ORF">LSALG_LOCUS35280</name>
</gene>
<organism evidence="1 2">
    <name type="scientific">Lactuca saligna</name>
    <name type="common">Willowleaf lettuce</name>
    <dbReference type="NCBI Taxonomy" id="75948"/>
    <lineage>
        <taxon>Eukaryota</taxon>
        <taxon>Viridiplantae</taxon>
        <taxon>Streptophyta</taxon>
        <taxon>Embryophyta</taxon>
        <taxon>Tracheophyta</taxon>
        <taxon>Spermatophyta</taxon>
        <taxon>Magnoliopsida</taxon>
        <taxon>eudicotyledons</taxon>
        <taxon>Gunneridae</taxon>
        <taxon>Pentapetalae</taxon>
        <taxon>asterids</taxon>
        <taxon>campanulids</taxon>
        <taxon>Asterales</taxon>
        <taxon>Asteraceae</taxon>
        <taxon>Cichorioideae</taxon>
        <taxon>Cichorieae</taxon>
        <taxon>Lactucinae</taxon>
        <taxon>Lactuca</taxon>
    </lineage>
</organism>
<evidence type="ECO:0000313" key="1">
    <source>
        <dbReference type="EMBL" id="CAI9296413.1"/>
    </source>
</evidence>
<keyword evidence="2" id="KW-1185">Reference proteome</keyword>
<dbReference type="Proteomes" id="UP001177003">
    <property type="component" value="Chromosome 8"/>
</dbReference>